<organism evidence="1 2">
    <name type="scientific">Encephalitozoon romaleae (strain SJ-2008)</name>
    <name type="common">Microsporidian parasite</name>
    <dbReference type="NCBI Taxonomy" id="1178016"/>
    <lineage>
        <taxon>Eukaryota</taxon>
        <taxon>Fungi</taxon>
        <taxon>Fungi incertae sedis</taxon>
        <taxon>Microsporidia</taxon>
        <taxon>Unikaryonidae</taxon>
        <taxon>Encephalitozoon</taxon>
    </lineage>
</organism>
<evidence type="ECO:0000313" key="2">
    <source>
        <dbReference type="Proteomes" id="UP000010094"/>
    </source>
</evidence>
<dbReference type="AlphaFoldDB" id="I6ZUK6"/>
<keyword evidence="2" id="KW-1185">Reference proteome</keyword>
<sequence>MGVKWKCPMERSEFLKMFEKTKTGMFVPKDQSQNWCRHFGMRKNKVLYLCEEEVLYLYDREVKEEYPVRVKAYFFIKNSCLNLLPAEGNRLLLYKRHRDFNRKKDKPICPMRYVSRDEYIEDASLGIEDEALCILSDDVFTFLKIKGIEKLDNGTPESLKK</sequence>
<reference evidence="1 2" key="1">
    <citation type="journal article" date="2012" name="Proc. Natl. Acad. Sci. U.S.A.">
        <title>Gain and loss of multiple functionally related, horizontally transferred genes in the reduced genomes of two microsporidian parasites.</title>
        <authorList>
            <person name="Pombert J.-F."/>
            <person name="Selman M."/>
            <person name="Burki F."/>
            <person name="Bardell F.T."/>
            <person name="Farinelli L."/>
            <person name="Solter L.F."/>
            <person name="Whitman D.W."/>
            <person name="Weiss L.M."/>
            <person name="Corradi N."/>
            <person name="Keeling P.J."/>
        </authorList>
    </citation>
    <scope>NUCLEOTIDE SEQUENCE [LARGE SCALE GENOMIC DNA]</scope>
    <source>
        <strain evidence="1 2">SJ-2008</strain>
    </source>
</reference>
<name>I6ZUK6_ENCRO</name>
<dbReference type="Proteomes" id="UP000010094">
    <property type="component" value="Chromosome VII"/>
</dbReference>
<dbReference type="HOGENOM" id="CLU_135798_0_0_1"/>
<accession>I6ZUK6</accession>
<dbReference type="KEGG" id="ero:EROM_071300"/>
<dbReference type="GeneID" id="20521690"/>
<evidence type="ECO:0000313" key="1">
    <source>
        <dbReference type="EMBL" id="AFN83381.1"/>
    </source>
</evidence>
<dbReference type="OrthoDB" id="2191285at2759"/>
<dbReference type="RefSeq" id="XP_009264878.1">
    <property type="nucleotide sequence ID" value="XM_009266603.1"/>
</dbReference>
<dbReference type="VEuPathDB" id="MicrosporidiaDB:EROM_071300"/>
<proteinExistence type="predicted"/>
<protein>
    <submittedName>
        <fullName evidence="1">Uncharacterized protein</fullName>
    </submittedName>
</protein>
<dbReference type="EMBL" id="CP003524">
    <property type="protein sequence ID" value="AFN83381.1"/>
    <property type="molecule type" value="Genomic_DNA"/>
</dbReference>
<gene>
    <name evidence="1" type="ordered locus">EROM_071300</name>
</gene>